<dbReference type="SUPFAM" id="SSF51445">
    <property type="entry name" value="(Trans)glycosidases"/>
    <property type="match status" value="1"/>
</dbReference>
<name>A0AAX0WNN7_9BACT</name>
<dbReference type="InterPro" id="IPR013780">
    <property type="entry name" value="Glyco_hydro_b"/>
</dbReference>
<reference evidence="6 7" key="1">
    <citation type="journal article" date="2017" name="BMC Genomics">
        <title>Genome sequencing of 39 Akkermansia muciniphila isolates reveals its population structure, genomic and functional diverisity, and global distribution in mammalian gut microbiotas.</title>
        <authorList>
            <person name="Guo X."/>
            <person name="Li S."/>
            <person name="Zhang J."/>
            <person name="Wu F."/>
            <person name="Li X."/>
            <person name="Wu D."/>
            <person name="Zhang M."/>
            <person name="Ou Z."/>
            <person name="Jie Z."/>
            <person name="Yan Q."/>
            <person name="Li P."/>
            <person name="Yi J."/>
            <person name="Peng Y."/>
        </authorList>
    </citation>
    <scope>NUCLEOTIDE SEQUENCE [LARGE SCALE GENOMIC DNA]</scope>
    <source>
        <strain evidence="6 7">GP28</strain>
    </source>
</reference>
<feature type="domain" description="Glycosyl-hydrolase 97 N-terminal" evidence="4">
    <location>
        <begin position="97"/>
        <end position="346"/>
    </location>
</feature>
<dbReference type="InterPro" id="IPR052720">
    <property type="entry name" value="Glycosyl_hydrolase_97"/>
</dbReference>
<dbReference type="InterPro" id="IPR013785">
    <property type="entry name" value="Aldolase_TIM"/>
</dbReference>
<comment type="caution">
    <text evidence="6">The sequence shown here is derived from an EMBL/GenBank/DDBJ whole genome shotgun (WGS) entry which is preliminary data.</text>
</comment>
<dbReference type="Pfam" id="PF14509">
    <property type="entry name" value="GH97_C"/>
    <property type="match status" value="1"/>
</dbReference>
<dbReference type="InterPro" id="IPR029483">
    <property type="entry name" value="GH97_C"/>
</dbReference>
<gene>
    <name evidence="6" type="ORF">CXT95_04730</name>
</gene>
<sequence>MIPGLHEKTAYRYKFMWEEKRLSLFIPEIARMPPMERHFPSFGTWMFQFPLRCFAINEQRRTYSDKDMLVKSLIMLSSTAGCLLTGAGQAAETHASLQSPDGRLSWRLHAGSQAAHSLKKGGKTILEPSGLGVVVNGKNLAGGITGWNVEKVKDNVRDTFETRGKYPTSSVCFNEYVVSGKNSSLRLRARVFNNGVAFRYEWTEEVKKAPSLNISEEKTSFAFPEKTVLWTQDASSALGPCEGVWSPSRITDFKKDPGNPRSCVRTMPITAELPDGGVALIQEAANFNRKWSGIKFSLQDGACRAVYFQDPGGFSALSSSEMPWRVILVNDDLNGLVRNDVIPSLAPEPDRNLFPEGSKAPWIKPGRSTWTWWDRGNVLENDQYAFVDMAAEFGWEYHLVDEGWKKWGRSLPESMDKLAKLASYAAGKNVGIWVWVRWSDVNNPANDWENMRRFFSSLSKTGIRGIKIDFMDSASQERLDFYDAVAENLAKNKLMVNFHGANTPTGEERSWPHEMSREGIYGGEQNIWAAIGGQHYCALPFTRLVSGHADFTGGYFGHGPKLRGSSWTLQMAANIIYTSPILHWVSNPADMEAAFPKDSPEREVVRNIPSVWEETIVLPPSAIGECAAFARRSGNQWYIALMNGDGRERTVSIPLNFLDKNTAYQATILRDLAEKNDGWSVETRKVTSENALSFTMRIKGGGIVRMVPSGTRHPAP</sequence>
<dbReference type="Gene3D" id="3.20.20.70">
    <property type="entry name" value="Aldolase class I"/>
    <property type="match status" value="1"/>
</dbReference>
<dbReference type="AlphaFoldDB" id="A0AAX0WNN7"/>
<keyword evidence="2" id="KW-0326">Glycosidase</keyword>
<evidence type="ECO:0000259" key="4">
    <source>
        <dbReference type="Pfam" id="PF14508"/>
    </source>
</evidence>
<evidence type="ECO:0008006" key="8">
    <source>
        <dbReference type="Google" id="ProtNLM"/>
    </source>
</evidence>
<dbReference type="Pfam" id="PF10566">
    <property type="entry name" value="Glyco_hydro_97"/>
    <property type="match status" value="1"/>
</dbReference>
<dbReference type="Gene3D" id="2.70.98.10">
    <property type="match status" value="1"/>
</dbReference>
<dbReference type="EMBL" id="PJLB01000005">
    <property type="protein sequence ID" value="PND04077.1"/>
    <property type="molecule type" value="Genomic_DNA"/>
</dbReference>
<evidence type="ECO:0000313" key="6">
    <source>
        <dbReference type="EMBL" id="PND04077.1"/>
    </source>
</evidence>
<evidence type="ECO:0000259" key="5">
    <source>
        <dbReference type="Pfam" id="PF14509"/>
    </source>
</evidence>
<dbReference type="InterPro" id="IPR017853">
    <property type="entry name" value="GH"/>
</dbReference>
<dbReference type="Pfam" id="PF14508">
    <property type="entry name" value="GH97_N"/>
    <property type="match status" value="1"/>
</dbReference>
<dbReference type="Proteomes" id="UP000236075">
    <property type="component" value="Unassembled WGS sequence"/>
</dbReference>
<proteinExistence type="predicted"/>
<keyword evidence="1" id="KW-0378">Hydrolase</keyword>
<evidence type="ECO:0000256" key="2">
    <source>
        <dbReference type="ARBA" id="ARBA00023295"/>
    </source>
</evidence>
<accession>A0AAX0WNN7</accession>
<dbReference type="InterPro" id="IPR029486">
    <property type="entry name" value="GH97_N"/>
</dbReference>
<dbReference type="PANTHER" id="PTHR35803:SF2">
    <property type="entry name" value="RETAINING ALPHA-GALACTOSIDASE"/>
    <property type="match status" value="1"/>
</dbReference>
<feature type="domain" description="Glycosyl-hydrolase 97 C-terminal oligomerisation" evidence="5">
    <location>
        <begin position="611"/>
        <end position="706"/>
    </location>
</feature>
<dbReference type="GO" id="GO:0030246">
    <property type="term" value="F:carbohydrate binding"/>
    <property type="evidence" value="ECO:0007669"/>
    <property type="project" value="InterPro"/>
</dbReference>
<evidence type="ECO:0000256" key="1">
    <source>
        <dbReference type="ARBA" id="ARBA00022801"/>
    </source>
</evidence>
<dbReference type="PANTHER" id="PTHR35803">
    <property type="entry name" value="GLUCAN 1,4-ALPHA-GLUCOSIDASE SUSB-RELATED"/>
    <property type="match status" value="1"/>
</dbReference>
<feature type="domain" description="Glycosyl-hydrolase 97 catalytic" evidence="3">
    <location>
        <begin position="383"/>
        <end position="520"/>
    </location>
</feature>
<dbReference type="Gene3D" id="2.60.40.1180">
    <property type="entry name" value="Golgi alpha-mannosidase II"/>
    <property type="match status" value="1"/>
</dbReference>
<dbReference type="InterPro" id="IPR014718">
    <property type="entry name" value="GH-type_carb-bd"/>
</dbReference>
<protein>
    <recommendedName>
        <fullName evidence="8">Glycoside hydrolase family 97 protein</fullName>
    </recommendedName>
</protein>
<organism evidence="6 7">
    <name type="scientific">Akkermansia muciniphila</name>
    <dbReference type="NCBI Taxonomy" id="239935"/>
    <lineage>
        <taxon>Bacteria</taxon>
        <taxon>Pseudomonadati</taxon>
        <taxon>Verrucomicrobiota</taxon>
        <taxon>Verrucomicrobiia</taxon>
        <taxon>Verrucomicrobiales</taxon>
        <taxon>Akkermansiaceae</taxon>
        <taxon>Akkermansia</taxon>
    </lineage>
</organism>
<evidence type="ECO:0000259" key="3">
    <source>
        <dbReference type="Pfam" id="PF10566"/>
    </source>
</evidence>
<dbReference type="InterPro" id="IPR019563">
    <property type="entry name" value="GH97_catalytic"/>
</dbReference>
<dbReference type="GO" id="GO:0016798">
    <property type="term" value="F:hydrolase activity, acting on glycosyl bonds"/>
    <property type="evidence" value="ECO:0007669"/>
    <property type="project" value="UniProtKB-KW"/>
</dbReference>
<evidence type="ECO:0000313" key="7">
    <source>
        <dbReference type="Proteomes" id="UP000236075"/>
    </source>
</evidence>